<gene>
    <name evidence="1" type="ORF">VSR73_00895</name>
</gene>
<dbReference type="RefSeq" id="WP_342945495.1">
    <property type="nucleotide sequence ID" value="NZ_JAYMRV010000001.1"/>
</dbReference>
<proteinExistence type="predicted"/>
<sequence>MVSDVQTKSRMWAAIEGTLSSEPHRARTGLTLRAKLLAQDAKGKPIRVRLVIRSGDAYACVAGLTVGAKVRVVGQIALPDDAGGDEQTKSHLWMDVDSAVRLEGAERTKHSVFERLTDRLKFWSTK</sequence>
<organism evidence="1 2">
    <name type="scientific">Paraburkholderia ferrariae</name>
    <dbReference type="NCBI Taxonomy" id="386056"/>
    <lineage>
        <taxon>Bacteria</taxon>
        <taxon>Pseudomonadati</taxon>
        <taxon>Pseudomonadota</taxon>
        <taxon>Betaproteobacteria</taxon>
        <taxon>Burkholderiales</taxon>
        <taxon>Burkholderiaceae</taxon>
        <taxon>Paraburkholderia</taxon>
    </lineage>
</organism>
<protein>
    <submittedName>
        <fullName evidence="1">Uncharacterized protein</fullName>
    </submittedName>
</protein>
<evidence type="ECO:0000313" key="1">
    <source>
        <dbReference type="EMBL" id="MEM5419631.1"/>
    </source>
</evidence>
<name>A0ABU9RJ76_9BURK</name>
<keyword evidence="2" id="KW-1185">Reference proteome</keyword>
<reference evidence="1 2" key="1">
    <citation type="submission" date="2024-01" db="EMBL/GenBank/DDBJ databases">
        <title>The diversity of rhizobia nodulating Mimosa spp. in eleven states of Brazil covering several biomes is determined by host plant, location, and edaphic factors.</title>
        <authorList>
            <person name="Rouws L."/>
            <person name="Barauna A."/>
            <person name="Beukes C."/>
            <person name="De Faria S.M."/>
            <person name="Gross E."/>
            <person name="Dos Reis Junior F.B."/>
            <person name="Simon M."/>
            <person name="Maluk M."/>
            <person name="Odee D.W."/>
            <person name="Kenicer G."/>
            <person name="Young J.P.W."/>
            <person name="Reis V.M."/>
            <person name="Zilli J."/>
            <person name="James E.K."/>
        </authorList>
    </citation>
    <scope>NUCLEOTIDE SEQUENCE [LARGE SCALE GENOMIC DNA]</scope>
    <source>
        <strain evidence="1 2">JPY167</strain>
    </source>
</reference>
<evidence type="ECO:0000313" key="2">
    <source>
        <dbReference type="Proteomes" id="UP001489897"/>
    </source>
</evidence>
<accession>A0ABU9RJ76</accession>
<comment type="caution">
    <text evidence="1">The sequence shown here is derived from an EMBL/GenBank/DDBJ whole genome shotgun (WGS) entry which is preliminary data.</text>
</comment>
<dbReference type="EMBL" id="JAYMRV010000001">
    <property type="protein sequence ID" value="MEM5419631.1"/>
    <property type="molecule type" value="Genomic_DNA"/>
</dbReference>
<dbReference type="Proteomes" id="UP001489897">
    <property type="component" value="Unassembled WGS sequence"/>
</dbReference>